<dbReference type="AlphaFoldDB" id="F4N077"/>
<evidence type="ECO:0000313" key="1">
    <source>
        <dbReference type="EMBL" id="CBX71485.1"/>
    </source>
</evidence>
<dbReference type="EMBL" id="FR718599">
    <property type="protein sequence ID" value="CBX71485.1"/>
    <property type="molecule type" value="Genomic_DNA"/>
</dbReference>
<accession>F4N077</accession>
<gene>
    <name evidence="1" type="ORF">YEW_KH44350</name>
</gene>
<name>F4N077_YEREN</name>
<dbReference type="Gene3D" id="3.20.20.70">
    <property type="entry name" value="Aldolase class I"/>
    <property type="match status" value="1"/>
</dbReference>
<dbReference type="PANTHER" id="PTHR10889">
    <property type="entry name" value="DEOXYRIBOSE-PHOSPHATE ALDOLASE"/>
    <property type="match status" value="1"/>
</dbReference>
<evidence type="ECO:0008006" key="2">
    <source>
        <dbReference type="Google" id="ProtNLM"/>
    </source>
</evidence>
<reference evidence="1" key="1">
    <citation type="journal article" date="2011" name="BMC Genomics">
        <title>Shotgun sequencing of Yersinia enterocolitica strain W22703 (biotype 2, serotype O:9): genomic evidence for oscillation between invertebrates and mammals.</title>
        <authorList>
            <person name="Fuchs T.M."/>
            <person name="Brandt K."/>
            <person name="Starke M."/>
            <person name="Rattei T."/>
        </authorList>
    </citation>
    <scope>NUCLEOTIDE SEQUENCE</scope>
</reference>
<dbReference type="GO" id="GO:0004139">
    <property type="term" value="F:deoxyribose-phosphate aldolase activity"/>
    <property type="evidence" value="ECO:0007669"/>
    <property type="project" value="InterPro"/>
</dbReference>
<dbReference type="PANTHER" id="PTHR10889:SF1">
    <property type="entry name" value="DEOXYRIBOSE-PHOSPHATE ALDOLASE"/>
    <property type="match status" value="1"/>
</dbReference>
<dbReference type="GO" id="GO:0005737">
    <property type="term" value="C:cytoplasm"/>
    <property type="evidence" value="ECO:0007669"/>
    <property type="project" value="InterPro"/>
</dbReference>
<organism evidence="1">
    <name type="scientific">Yersinia enterocolitica W22703</name>
    <dbReference type="NCBI Taxonomy" id="913028"/>
    <lineage>
        <taxon>Bacteria</taxon>
        <taxon>Pseudomonadati</taxon>
        <taxon>Pseudomonadota</taxon>
        <taxon>Gammaproteobacteria</taxon>
        <taxon>Enterobacterales</taxon>
        <taxon>Yersiniaceae</taxon>
        <taxon>Yersinia</taxon>
    </lineage>
</organism>
<dbReference type="InterPro" id="IPR011343">
    <property type="entry name" value="DeoC"/>
</dbReference>
<proteinExistence type="predicted"/>
<sequence>MTINYANYIDHTLLAMDATEEQIIKLCGEAKQHHFYAVCVNSGYVPVAAQQLAGTSVKVCSVIGFPLGAGLTEQSL</sequence>
<dbReference type="GO" id="GO:0009264">
    <property type="term" value="P:deoxyribonucleotide catabolic process"/>
    <property type="evidence" value="ECO:0007669"/>
    <property type="project" value="InterPro"/>
</dbReference>
<dbReference type="GO" id="GO:0016052">
    <property type="term" value="P:carbohydrate catabolic process"/>
    <property type="evidence" value="ECO:0007669"/>
    <property type="project" value="TreeGrafter"/>
</dbReference>
<protein>
    <recommendedName>
        <fullName evidence="2">Deoxyribose-phosphate aldolase</fullName>
    </recommendedName>
</protein>
<dbReference type="InterPro" id="IPR013785">
    <property type="entry name" value="Aldolase_TIM"/>
</dbReference>
<dbReference type="SUPFAM" id="SSF51569">
    <property type="entry name" value="Aldolase"/>
    <property type="match status" value="1"/>
</dbReference>
<keyword evidence="1" id="KW-0456">Lyase</keyword>